<comment type="subcellular location">
    <subcellularLocation>
        <location evidence="1">Cell membrane</location>
        <topology evidence="1">Multi-pass membrane protein</topology>
    </subcellularLocation>
</comment>
<evidence type="ECO:0000313" key="10">
    <source>
        <dbReference type="Proteomes" id="UP000003561"/>
    </source>
</evidence>
<keyword evidence="6 7" id="KW-0472">Membrane</keyword>
<dbReference type="PANTHER" id="PTHR23514:SF3">
    <property type="entry name" value="BYPASS OF STOP CODON PROTEIN 6"/>
    <property type="match status" value="1"/>
</dbReference>
<feature type="transmembrane region" description="Helical" evidence="7">
    <location>
        <begin position="334"/>
        <end position="352"/>
    </location>
</feature>
<dbReference type="InterPro" id="IPR036259">
    <property type="entry name" value="MFS_trans_sf"/>
</dbReference>
<dbReference type="Gene3D" id="1.20.1250.20">
    <property type="entry name" value="MFS general substrate transporter like domains"/>
    <property type="match status" value="2"/>
</dbReference>
<evidence type="ECO:0000256" key="1">
    <source>
        <dbReference type="ARBA" id="ARBA00004651"/>
    </source>
</evidence>
<feature type="transmembrane region" description="Helical" evidence="7">
    <location>
        <begin position="276"/>
        <end position="293"/>
    </location>
</feature>
<dbReference type="eggNOG" id="COG0738">
    <property type="taxonomic scope" value="Bacteria"/>
</dbReference>
<feature type="transmembrane region" description="Helical" evidence="7">
    <location>
        <begin position="242"/>
        <end position="264"/>
    </location>
</feature>
<evidence type="ECO:0000313" key="9">
    <source>
        <dbReference type="EMBL" id="EEG94110.1"/>
    </source>
</evidence>
<feature type="transmembrane region" description="Helical" evidence="7">
    <location>
        <begin position="102"/>
        <end position="121"/>
    </location>
</feature>
<keyword evidence="3" id="KW-0813">Transport</keyword>
<dbReference type="EMBL" id="ACFY01000086">
    <property type="protein sequence ID" value="EEG94110.1"/>
    <property type="molecule type" value="Genomic_DNA"/>
</dbReference>
<evidence type="ECO:0000256" key="6">
    <source>
        <dbReference type="ARBA" id="ARBA00023136"/>
    </source>
</evidence>
<keyword evidence="4 7" id="KW-0812">Transmembrane</keyword>
<evidence type="ECO:0000256" key="5">
    <source>
        <dbReference type="ARBA" id="ARBA00022989"/>
    </source>
</evidence>
<protein>
    <submittedName>
        <fullName evidence="9">Transporter, major facilitator family protein</fullName>
    </submittedName>
</protein>
<dbReference type="Pfam" id="PF07690">
    <property type="entry name" value="MFS_1"/>
    <property type="match status" value="1"/>
</dbReference>
<dbReference type="PROSITE" id="PS50850">
    <property type="entry name" value="MFS"/>
    <property type="match status" value="1"/>
</dbReference>
<reference evidence="9 10" key="2">
    <citation type="submission" date="2009-03" db="EMBL/GenBank/DDBJ databases">
        <title>Draft genome sequence of Roseburia inulinivorans (DSM 16841).</title>
        <authorList>
            <person name="Sudarsanam P."/>
            <person name="Ley R."/>
            <person name="Guruge J."/>
            <person name="Turnbaugh P.J."/>
            <person name="Mahowald M."/>
            <person name="Liep D."/>
            <person name="Gordon J."/>
        </authorList>
    </citation>
    <scope>NUCLEOTIDE SEQUENCE [LARGE SCALE GENOMIC DNA]</scope>
    <source>
        <strain evidence="9 10">DSM 16841</strain>
    </source>
</reference>
<name>C0FTF1_9FIRM</name>
<dbReference type="GeneID" id="75162360"/>
<comment type="similarity">
    <text evidence="2">Belongs to the major facilitator superfamily.</text>
</comment>
<dbReference type="GO" id="GO:0022857">
    <property type="term" value="F:transmembrane transporter activity"/>
    <property type="evidence" value="ECO:0007669"/>
    <property type="project" value="InterPro"/>
</dbReference>
<organism evidence="9 10">
    <name type="scientific">Roseburia inulinivorans DSM 16841</name>
    <dbReference type="NCBI Taxonomy" id="622312"/>
    <lineage>
        <taxon>Bacteria</taxon>
        <taxon>Bacillati</taxon>
        <taxon>Bacillota</taxon>
        <taxon>Clostridia</taxon>
        <taxon>Lachnospirales</taxon>
        <taxon>Lachnospiraceae</taxon>
        <taxon>Roseburia</taxon>
    </lineage>
</organism>
<feature type="transmembrane region" description="Helical" evidence="7">
    <location>
        <begin position="203"/>
        <end position="222"/>
    </location>
</feature>
<accession>C0FTF1</accession>
<evidence type="ECO:0000256" key="7">
    <source>
        <dbReference type="SAM" id="Phobius"/>
    </source>
</evidence>
<gene>
    <name evidence="9" type="ORF">ROSEINA2194_02021</name>
</gene>
<proteinExistence type="inferred from homology"/>
<dbReference type="GO" id="GO:0005886">
    <property type="term" value="C:plasma membrane"/>
    <property type="evidence" value="ECO:0007669"/>
    <property type="project" value="UniProtKB-SubCell"/>
</dbReference>
<dbReference type="InterPro" id="IPR051788">
    <property type="entry name" value="MFS_Transporter"/>
</dbReference>
<feature type="transmembrane region" description="Helical" evidence="7">
    <location>
        <begin position="15"/>
        <end position="38"/>
    </location>
</feature>
<feature type="transmembrane region" description="Helical" evidence="7">
    <location>
        <begin position="133"/>
        <end position="159"/>
    </location>
</feature>
<dbReference type="PANTHER" id="PTHR23514">
    <property type="entry name" value="BYPASS OF STOP CODON PROTEIN 6"/>
    <property type="match status" value="1"/>
</dbReference>
<feature type="domain" description="Major facilitator superfamily (MFS) profile" evidence="8">
    <location>
        <begin position="13"/>
        <end position="390"/>
    </location>
</feature>
<dbReference type="InterPro" id="IPR011701">
    <property type="entry name" value="MFS"/>
</dbReference>
<evidence type="ECO:0000256" key="4">
    <source>
        <dbReference type="ARBA" id="ARBA00022692"/>
    </source>
</evidence>
<keyword evidence="5 7" id="KW-1133">Transmembrane helix</keyword>
<evidence type="ECO:0000256" key="2">
    <source>
        <dbReference type="ARBA" id="ARBA00008335"/>
    </source>
</evidence>
<sequence>MFDFLKDTNKRKLFIFNYCVFMINGLLTLSVGSLLPFIRSERGIGYGFAGLIVSLHSVGNLVACFVAGALPAVIGKKKNILFFDLFFALSYLFIIFGKNPFWLAAAFFLTGIARGASSNFCNTEINSLAPGKAWIINGLHAMFSVGAFAFPIFLTILTANNVDNWIIACYVMVGMGILSWILYLRMPIENDKVEKVEKGKGGLGFFVEPIFYLCTGTLFFYLCAEQGVIGWLITYFEDTGLLSASLSQLMASVLWIMILAGRLLTATLSTKIKKENLLVIMGLGIVFFYFLLINSTTTFWIVAGIMGFGFSMAGIYPTTVSFSGGIIEKFPMAWSYILTIASLGSIIMPSIIGKIADKKGIGPGMASVAVVVLIDLVSIIGLVIYCKKKGEKVSL</sequence>
<dbReference type="AlphaFoldDB" id="C0FTF1"/>
<reference evidence="9 10" key="1">
    <citation type="submission" date="2009-02" db="EMBL/GenBank/DDBJ databases">
        <authorList>
            <person name="Fulton L."/>
            <person name="Clifton S."/>
            <person name="Fulton B."/>
            <person name="Xu J."/>
            <person name="Minx P."/>
            <person name="Pepin K.H."/>
            <person name="Johnson M."/>
            <person name="Bhonagiri V."/>
            <person name="Nash W.E."/>
            <person name="Mardis E.R."/>
            <person name="Wilson R.K."/>
        </authorList>
    </citation>
    <scope>NUCLEOTIDE SEQUENCE [LARGE SCALE GENOMIC DNA]</scope>
    <source>
        <strain evidence="9 10">DSM 16841</strain>
    </source>
</reference>
<comment type="caution">
    <text evidence="9">The sequence shown here is derived from an EMBL/GenBank/DDBJ whole genome shotgun (WGS) entry which is preliminary data.</text>
</comment>
<feature type="transmembrane region" description="Helical" evidence="7">
    <location>
        <begin position="80"/>
        <end position="96"/>
    </location>
</feature>
<feature type="transmembrane region" description="Helical" evidence="7">
    <location>
        <begin position="299"/>
        <end position="322"/>
    </location>
</feature>
<feature type="transmembrane region" description="Helical" evidence="7">
    <location>
        <begin position="165"/>
        <end position="183"/>
    </location>
</feature>
<dbReference type="Proteomes" id="UP000003561">
    <property type="component" value="Unassembled WGS sequence"/>
</dbReference>
<feature type="transmembrane region" description="Helical" evidence="7">
    <location>
        <begin position="364"/>
        <end position="386"/>
    </location>
</feature>
<feature type="transmembrane region" description="Helical" evidence="7">
    <location>
        <begin position="44"/>
        <end position="68"/>
    </location>
</feature>
<dbReference type="RefSeq" id="WP_007885866.1">
    <property type="nucleotide sequence ID" value="NZ_ACFY01000086.1"/>
</dbReference>
<evidence type="ECO:0000259" key="8">
    <source>
        <dbReference type="PROSITE" id="PS50850"/>
    </source>
</evidence>
<dbReference type="InterPro" id="IPR020846">
    <property type="entry name" value="MFS_dom"/>
</dbReference>
<dbReference type="SUPFAM" id="SSF103473">
    <property type="entry name" value="MFS general substrate transporter"/>
    <property type="match status" value="1"/>
</dbReference>
<evidence type="ECO:0000256" key="3">
    <source>
        <dbReference type="ARBA" id="ARBA00022448"/>
    </source>
</evidence>